<dbReference type="PANTHER" id="PTHR43875:SF3">
    <property type="entry name" value="MALTOSE_MALTODEXTRIN IMPORT ATP-BINDING PROTEIN MALK"/>
    <property type="match status" value="1"/>
</dbReference>
<evidence type="ECO:0000256" key="5">
    <source>
        <dbReference type="ARBA" id="ARBA00022741"/>
    </source>
</evidence>
<evidence type="ECO:0000256" key="4">
    <source>
        <dbReference type="ARBA" id="ARBA00022519"/>
    </source>
</evidence>
<dbReference type="InterPro" id="IPR003593">
    <property type="entry name" value="AAA+_ATPase"/>
</dbReference>
<evidence type="ECO:0000313" key="10">
    <source>
        <dbReference type="Proteomes" id="UP000541347"/>
    </source>
</evidence>
<dbReference type="SMART" id="SM00382">
    <property type="entry name" value="AAA"/>
    <property type="match status" value="1"/>
</dbReference>
<keyword evidence="5" id="KW-0547">Nucleotide-binding</keyword>
<dbReference type="InterPro" id="IPR040582">
    <property type="entry name" value="OB_MalK-like"/>
</dbReference>
<dbReference type="Gene3D" id="2.40.50.140">
    <property type="entry name" value="Nucleic acid-binding proteins"/>
    <property type="match status" value="1"/>
</dbReference>
<evidence type="ECO:0000256" key="3">
    <source>
        <dbReference type="ARBA" id="ARBA00022475"/>
    </source>
</evidence>
<keyword evidence="4" id="KW-0997">Cell inner membrane</keyword>
<dbReference type="NCBIfam" id="NF008653">
    <property type="entry name" value="PRK11650.1"/>
    <property type="match status" value="1"/>
</dbReference>
<keyword evidence="3" id="KW-1003">Cell membrane</keyword>
<feature type="domain" description="ABC transporter" evidence="8">
    <location>
        <begin position="4"/>
        <end position="234"/>
    </location>
</feature>
<dbReference type="Gene3D" id="3.40.50.300">
    <property type="entry name" value="P-loop containing nucleotide triphosphate hydrolases"/>
    <property type="match status" value="1"/>
</dbReference>
<protein>
    <submittedName>
        <fullName evidence="9">Sn-glycerol-3-phosphate ABC transporter ATP-binding protein UgpC</fullName>
    </submittedName>
</protein>
<dbReference type="Pfam" id="PF17912">
    <property type="entry name" value="OB_MalK"/>
    <property type="match status" value="1"/>
</dbReference>
<dbReference type="Pfam" id="PF00005">
    <property type="entry name" value="ABC_tran"/>
    <property type="match status" value="1"/>
</dbReference>
<dbReference type="Gene3D" id="2.40.50.100">
    <property type="match status" value="1"/>
</dbReference>
<dbReference type="GO" id="GO:0005524">
    <property type="term" value="F:ATP binding"/>
    <property type="evidence" value="ECO:0007669"/>
    <property type="project" value="UniProtKB-KW"/>
</dbReference>
<dbReference type="InterPro" id="IPR015855">
    <property type="entry name" value="ABC_transpr_MalK-like"/>
</dbReference>
<evidence type="ECO:0000313" key="9">
    <source>
        <dbReference type="EMBL" id="NBN65441.1"/>
    </source>
</evidence>
<dbReference type="CDD" id="cd03301">
    <property type="entry name" value="ABC_MalK_N"/>
    <property type="match status" value="1"/>
</dbReference>
<accession>A0ABW9ZKT3</accession>
<evidence type="ECO:0000256" key="1">
    <source>
        <dbReference type="ARBA" id="ARBA00005417"/>
    </source>
</evidence>
<reference evidence="9 10" key="1">
    <citation type="submission" date="2020-01" db="EMBL/GenBank/DDBJ databases">
        <authorList>
            <person name="Peng S.Y."/>
            <person name="Li J."/>
            <person name="Wang M."/>
            <person name="Wang L."/>
            <person name="Wang C.Q."/>
            <person name="Wang J.R."/>
        </authorList>
    </citation>
    <scope>NUCLEOTIDE SEQUENCE [LARGE SCALE GENOMIC DNA]</scope>
    <source>
        <strain evidence="9 10">XCT-34</strain>
    </source>
</reference>
<dbReference type="SUPFAM" id="SSF50331">
    <property type="entry name" value="MOP-like"/>
    <property type="match status" value="1"/>
</dbReference>
<keyword evidence="7" id="KW-0472">Membrane</keyword>
<evidence type="ECO:0000259" key="8">
    <source>
        <dbReference type="PROSITE" id="PS50893"/>
    </source>
</evidence>
<evidence type="ECO:0000256" key="7">
    <source>
        <dbReference type="ARBA" id="ARBA00023136"/>
    </source>
</evidence>
<dbReference type="InterPro" id="IPR003439">
    <property type="entry name" value="ABC_transporter-like_ATP-bd"/>
</dbReference>
<keyword evidence="2" id="KW-0813">Transport</keyword>
<dbReference type="InterPro" id="IPR027417">
    <property type="entry name" value="P-loop_NTPase"/>
</dbReference>
<dbReference type="Proteomes" id="UP000541347">
    <property type="component" value="Unassembled WGS sequence"/>
</dbReference>
<comment type="caution">
    <text evidence="9">The sequence shown here is derived from an EMBL/GenBank/DDBJ whole genome shotgun (WGS) entry which is preliminary data.</text>
</comment>
<evidence type="ECO:0000256" key="6">
    <source>
        <dbReference type="ARBA" id="ARBA00022840"/>
    </source>
</evidence>
<dbReference type="EMBL" id="JAABLP010000004">
    <property type="protein sequence ID" value="NBN65441.1"/>
    <property type="molecule type" value="Genomic_DNA"/>
</dbReference>
<name>A0ABW9ZKT3_9HYPH</name>
<proteinExistence type="inferred from homology"/>
<dbReference type="PANTHER" id="PTHR43875">
    <property type="entry name" value="MALTODEXTRIN IMPORT ATP-BINDING PROTEIN MSMX"/>
    <property type="match status" value="1"/>
</dbReference>
<sequence>MGQLKLNALVKRFGSAEVIRSASLDIANGEFVVFVGPSGCGKSTLLRMIAGLEDVSGGTIEIDGRVVNDLAPVERGIAMVFQSYALYPHMTVYENIAFPLRVAKAPQAEVDRRVRQAAEVLQLTTRLEHRPGQLSGGQRQRVAIGRAIVREPRLFLFDEPLSNLDAALRAEMRLELSRLHAQLGNTMIYVTHDQVEAMTMADRIVVLQGGVIEQVGTPLELYHKPANRFVAGFIGNPKMNFLPATGIGTCEAGARLRLFNGLELVVPVDGAVAEGESLTLGIRPDDLHPSDVPGLGVVPEVVERLGNVSICYAVADGGTAVTLVAGGLADLARGKPVNIGIDPHHCHVFRADGQALPRRFDITLVRDKPHALA</sequence>
<evidence type="ECO:0000256" key="2">
    <source>
        <dbReference type="ARBA" id="ARBA00022448"/>
    </source>
</evidence>
<dbReference type="InterPro" id="IPR008995">
    <property type="entry name" value="Mo/tungstate-bd_C_term_dom"/>
</dbReference>
<dbReference type="PROSITE" id="PS00211">
    <property type="entry name" value="ABC_TRANSPORTER_1"/>
    <property type="match status" value="1"/>
</dbReference>
<dbReference type="InterPro" id="IPR047641">
    <property type="entry name" value="ABC_transpr_MalK/UgpC-like"/>
</dbReference>
<dbReference type="SUPFAM" id="SSF52540">
    <property type="entry name" value="P-loop containing nucleoside triphosphate hydrolases"/>
    <property type="match status" value="1"/>
</dbReference>
<dbReference type="RefSeq" id="WP_161677417.1">
    <property type="nucleotide sequence ID" value="NZ_JAABLP010000004.1"/>
</dbReference>
<dbReference type="PROSITE" id="PS50893">
    <property type="entry name" value="ABC_TRANSPORTER_2"/>
    <property type="match status" value="1"/>
</dbReference>
<dbReference type="InterPro" id="IPR012340">
    <property type="entry name" value="NA-bd_OB-fold"/>
</dbReference>
<gene>
    <name evidence="9" type="primary">ugpC</name>
    <name evidence="9" type="ORF">GWI71_17245</name>
</gene>
<keyword evidence="6 9" id="KW-0067">ATP-binding</keyword>
<comment type="similarity">
    <text evidence="1">Belongs to the ABC transporter superfamily.</text>
</comment>
<dbReference type="InterPro" id="IPR017871">
    <property type="entry name" value="ABC_transporter-like_CS"/>
</dbReference>
<organism evidence="9 10">
    <name type="scientific">Pannonibacter tanglangensis</name>
    <dbReference type="NCBI Taxonomy" id="2750084"/>
    <lineage>
        <taxon>Bacteria</taxon>
        <taxon>Pseudomonadati</taxon>
        <taxon>Pseudomonadota</taxon>
        <taxon>Alphaproteobacteria</taxon>
        <taxon>Hyphomicrobiales</taxon>
        <taxon>Stappiaceae</taxon>
        <taxon>Pannonibacter</taxon>
    </lineage>
</organism>
<keyword evidence="10" id="KW-1185">Reference proteome</keyword>